<dbReference type="InterPro" id="IPR013083">
    <property type="entry name" value="Znf_RING/FYVE/PHD"/>
</dbReference>
<dbReference type="Gramene" id="Bra023282.1">
    <property type="protein sequence ID" value="Bra023282.1-P"/>
    <property type="gene ID" value="Bra023282"/>
</dbReference>
<gene>
    <name evidence="7" type="ORF">BRAA09T38905Z</name>
</gene>
<sequence>MLFVWAETVIIREKEEEKRSNINELERAIRLHNQLEARDAQLRAEAQACQARASAQEAAATSLQAQLQQAVGMRGGVWAQDSIVEEEGLLCAVGNRGLEDAESAYVDPERMRQPRCKGCRTREATVVMLPCRHLSICPECDRTALACPLCLTLRNSSVEAILCQMGPIKSPLVCQF</sequence>
<evidence type="ECO:0000313" key="8">
    <source>
        <dbReference type="EnsemblPlants" id="Bra023282.1-P"/>
    </source>
</evidence>
<dbReference type="Pfam" id="PF13920">
    <property type="entry name" value="zf-C3HC4_3"/>
    <property type="match status" value="1"/>
</dbReference>
<dbReference type="eggNOG" id="KOG1100">
    <property type="taxonomic scope" value="Eukaryota"/>
</dbReference>
<keyword evidence="9" id="KW-1185">Reference proteome</keyword>
<keyword evidence="3" id="KW-0862">Zinc</keyword>
<evidence type="ECO:0000313" key="7">
    <source>
        <dbReference type="EMBL" id="VDC61294.1"/>
    </source>
</evidence>
<dbReference type="EMBL" id="LR031568">
    <property type="protein sequence ID" value="VDC61294.1"/>
    <property type="molecule type" value="Genomic_DNA"/>
</dbReference>
<reference evidence="8" key="4">
    <citation type="submission" date="2023-03" db="UniProtKB">
        <authorList>
            <consortium name="EnsemblPlants"/>
        </authorList>
    </citation>
    <scope>IDENTIFICATION</scope>
    <source>
        <strain evidence="8">cv. Chiifu-401-42</strain>
    </source>
</reference>
<evidence type="ECO:0000256" key="4">
    <source>
        <dbReference type="PROSITE-ProRule" id="PRU00175"/>
    </source>
</evidence>
<dbReference type="PANTHER" id="PTHR42647">
    <property type="entry name" value="SBP (S-RIBONUCLEASE BINDING PROTEIN) FAMILY PROTEIN"/>
    <property type="match status" value="1"/>
</dbReference>
<feature type="coiled-coil region" evidence="5">
    <location>
        <begin position="11"/>
        <end position="52"/>
    </location>
</feature>
<dbReference type="GO" id="GO:0008270">
    <property type="term" value="F:zinc ion binding"/>
    <property type="evidence" value="ECO:0007669"/>
    <property type="project" value="UniProtKB-KW"/>
</dbReference>
<dbReference type="PANTHER" id="PTHR42647:SF5">
    <property type="entry name" value="SBP (S-RIBONUCLEASE BINDING PROTEIN) FAMILY PROTEIN"/>
    <property type="match status" value="1"/>
</dbReference>
<protein>
    <recommendedName>
        <fullName evidence="6">RING-type domain-containing protein</fullName>
    </recommendedName>
</protein>
<keyword evidence="5" id="KW-0175">Coiled coil</keyword>
<evidence type="ECO:0000313" key="9">
    <source>
        <dbReference type="Proteomes" id="UP000011750"/>
    </source>
</evidence>
<accession>A0A3P5YC22</accession>
<evidence type="ECO:0000256" key="2">
    <source>
        <dbReference type="ARBA" id="ARBA00022771"/>
    </source>
</evidence>
<reference evidence="9" key="2">
    <citation type="journal article" date="2018" name="Hortic Res">
        <title>Improved Brassica rapa reference genome by single-molecule sequencing and chromosome conformation capture technologies.</title>
        <authorList>
            <person name="Zhang L."/>
            <person name="Cai X."/>
            <person name="Wu J."/>
            <person name="Liu M."/>
            <person name="Grob S."/>
            <person name="Cheng F."/>
            <person name="Liang J."/>
            <person name="Cai C."/>
            <person name="Liu Z."/>
            <person name="Liu B."/>
            <person name="Wang F."/>
            <person name="Li S."/>
            <person name="Liu F."/>
            <person name="Li X."/>
            <person name="Cheng L."/>
            <person name="Yang W."/>
            <person name="Li M.H."/>
            <person name="Grossniklaus U."/>
            <person name="Zheng H."/>
            <person name="Wang X."/>
        </authorList>
    </citation>
    <scope>NUCLEOTIDE SEQUENCE [LARGE SCALE GENOMIC DNA]</scope>
    <source>
        <strain evidence="9">cv. Chiifu-401-42</strain>
    </source>
</reference>
<dbReference type="GO" id="GO:0004842">
    <property type="term" value="F:ubiquitin-protein transferase activity"/>
    <property type="evidence" value="ECO:0000318"/>
    <property type="project" value="GO_Central"/>
</dbReference>
<dbReference type="AlphaFoldDB" id="M4E3D1"/>
<dbReference type="InParanoid" id="M4E3D1"/>
<keyword evidence="2 4" id="KW-0863">Zinc-finger</keyword>
<evidence type="ECO:0000256" key="1">
    <source>
        <dbReference type="ARBA" id="ARBA00022723"/>
    </source>
</evidence>
<dbReference type="EnsemblPlants" id="Bra023282.1">
    <property type="protein sequence ID" value="Bra023282.1-P"/>
    <property type="gene ID" value="Bra023282"/>
</dbReference>
<organism evidence="8 9">
    <name type="scientific">Brassica campestris</name>
    <name type="common">Field mustard</name>
    <dbReference type="NCBI Taxonomy" id="3711"/>
    <lineage>
        <taxon>Eukaryota</taxon>
        <taxon>Viridiplantae</taxon>
        <taxon>Streptophyta</taxon>
        <taxon>Embryophyta</taxon>
        <taxon>Tracheophyta</taxon>
        <taxon>Spermatophyta</taxon>
        <taxon>Magnoliopsida</taxon>
        <taxon>eudicotyledons</taxon>
        <taxon>Gunneridae</taxon>
        <taxon>Pentapetalae</taxon>
        <taxon>rosids</taxon>
        <taxon>malvids</taxon>
        <taxon>Brassicales</taxon>
        <taxon>Brassicaceae</taxon>
        <taxon>Brassiceae</taxon>
        <taxon>Brassica</taxon>
    </lineage>
</organism>
<proteinExistence type="predicted"/>
<reference evidence="7" key="3">
    <citation type="submission" date="2018-11" db="EMBL/GenBank/DDBJ databases">
        <authorList>
            <consortium name="Genoscope - CEA"/>
            <person name="William W."/>
        </authorList>
    </citation>
    <scope>NUCLEOTIDE SEQUENCE</scope>
</reference>
<accession>M4E3D1</accession>
<feature type="domain" description="RING-type" evidence="6">
    <location>
        <begin position="116"/>
        <end position="150"/>
    </location>
</feature>
<evidence type="ECO:0000259" key="6">
    <source>
        <dbReference type="PROSITE" id="PS50089"/>
    </source>
</evidence>
<dbReference type="HOGENOM" id="CLU_038018_4_1_1"/>
<dbReference type="Gene3D" id="3.30.40.10">
    <property type="entry name" value="Zinc/RING finger domain, C3HC4 (zinc finger)"/>
    <property type="match status" value="1"/>
</dbReference>
<evidence type="ECO:0000256" key="3">
    <source>
        <dbReference type="ARBA" id="ARBA00022833"/>
    </source>
</evidence>
<keyword evidence="1" id="KW-0479">Metal-binding</keyword>
<name>M4E3D1_BRACM</name>
<dbReference type="PROSITE" id="PS50089">
    <property type="entry name" value="ZF_RING_2"/>
    <property type="match status" value="1"/>
</dbReference>
<dbReference type="STRING" id="51351.M4E3D1"/>
<dbReference type="FunFam" id="3.30.40.10:FF:000239">
    <property type="entry name" value="probable BOI-related E3 ubiquitin-protein ligase 2"/>
    <property type="match status" value="1"/>
</dbReference>
<evidence type="ECO:0000256" key="5">
    <source>
        <dbReference type="SAM" id="Coils"/>
    </source>
</evidence>
<dbReference type="InterPro" id="IPR001841">
    <property type="entry name" value="Znf_RING"/>
</dbReference>
<dbReference type="Proteomes" id="UP000011750">
    <property type="component" value="Chromosome A09"/>
</dbReference>
<dbReference type="PIRSF" id="PIRSF036836">
    <property type="entry name" value="RNase_bind_SBP1"/>
    <property type="match status" value="1"/>
</dbReference>
<reference evidence="9" key="1">
    <citation type="journal article" date="2011" name="Nat. Genet.">
        <title>The genome of the mesopolyploid crop species Brassica rapa.</title>
        <authorList>
            <consortium name="Brassica rapa Genome Sequencing Project Consortium"/>
            <person name="Wang X."/>
            <person name="Wang H."/>
            <person name="Wang J."/>
            <person name="Sun R."/>
            <person name="Wu J."/>
            <person name="Liu S."/>
            <person name="Bai Y."/>
            <person name="Mun J.H."/>
            <person name="Bancroft I."/>
            <person name="Cheng F."/>
            <person name="Huang S."/>
            <person name="Li X."/>
            <person name="Hua W."/>
            <person name="Wang J."/>
            <person name="Wang X."/>
            <person name="Freeling M."/>
            <person name="Pires J.C."/>
            <person name="Paterson A.H."/>
            <person name="Chalhoub B."/>
            <person name="Wang B."/>
            <person name="Hayward A."/>
            <person name="Sharpe A.G."/>
            <person name="Park B.S."/>
            <person name="Weisshaar B."/>
            <person name="Liu B."/>
            <person name="Li B."/>
            <person name="Liu B."/>
            <person name="Tong C."/>
            <person name="Song C."/>
            <person name="Duran C."/>
            <person name="Peng C."/>
            <person name="Geng C."/>
            <person name="Koh C."/>
            <person name="Lin C."/>
            <person name="Edwards D."/>
            <person name="Mu D."/>
            <person name="Shen D."/>
            <person name="Soumpourou E."/>
            <person name="Li F."/>
            <person name="Fraser F."/>
            <person name="Conant G."/>
            <person name="Lassalle G."/>
            <person name="King G.J."/>
            <person name="Bonnema G."/>
            <person name="Tang H."/>
            <person name="Wang H."/>
            <person name="Belcram H."/>
            <person name="Zhou H."/>
            <person name="Hirakawa H."/>
            <person name="Abe H."/>
            <person name="Guo H."/>
            <person name="Wang H."/>
            <person name="Jin H."/>
            <person name="Parkin I.A."/>
            <person name="Batley J."/>
            <person name="Kim J.S."/>
            <person name="Just J."/>
            <person name="Li J."/>
            <person name="Xu J."/>
            <person name="Deng J."/>
            <person name="Kim J.A."/>
            <person name="Li J."/>
            <person name="Yu J."/>
            <person name="Meng J."/>
            <person name="Wang J."/>
            <person name="Min J."/>
            <person name="Poulain J."/>
            <person name="Wang J."/>
            <person name="Hatakeyama K."/>
            <person name="Wu K."/>
            <person name="Wang L."/>
            <person name="Fang L."/>
            <person name="Trick M."/>
            <person name="Links M.G."/>
            <person name="Zhao M."/>
            <person name="Jin M."/>
            <person name="Ramchiary N."/>
            <person name="Drou N."/>
            <person name="Berkman P.J."/>
            <person name="Cai Q."/>
            <person name="Huang Q."/>
            <person name="Li R."/>
            <person name="Tabata S."/>
            <person name="Cheng S."/>
            <person name="Zhang S."/>
            <person name="Zhang S."/>
            <person name="Huang S."/>
            <person name="Sato S."/>
            <person name="Sun S."/>
            <person name="Kwon S.J."/>
            <person name="Choi S.R."/>
            <person name="Lee T.H."/>
            <person name="Fan W."/>
            <person name="Zhao X."/>
            <person name="Tan X."/>
            <person name="Xu X."/>
            <person name="Wang Y."/>
            <person name="Qiu Y."/>
            <person name="Yin Y."/>
            <person name="Li Y."/>
            <person name="Du Y."/>
            <person name="Liao Y."/>
            <person name="Lim Y."/>
            <person name="Narusaka Y."/>
            <person name="Wang Y."/>
            <person name="Wang Z."/>
            <person name="Li Z."/>
            <person name="Wang Z."/>
            <person name="Xiong Z."/>
            <person name="Zhang Z."/>
        </authorList>
    </citation>
    <scope>NUCLEOTIDE SEQUENCE [LARGE SCALE GENOMIC DNA]</scope>
    <source>
        <strain evidence="9">cv. Chiifu-401-42</strain>
    </source>
</reference>